<name>A0A806K2J6_9BACT</name>
<evidence type="ECO:0000313" key="2">
    <source>
        <dbReference type="EMBL" id="AGS54003.1"/>
    </source>
</evidence>
<feature type="compositionally biased region" description="Basic residues" evidence="1">
    <location>
        <begin position="1"/>
        <end position="11"/>
    </location>
</feature>
<feature type="region of interest" description="Disordered" evidence="1">
    <location>
        <begin position="1"/>
        <end position="27"/>
    </location>
</feature>
<proteinExistence type="predicted"/>
<protein>
    <submittedName>
        <fullName evidence="2">Uncharacterized protein</fullName>
    </submittedName>
</protein>
<evidence type="ECO:0000256" key="1">
    <source>
        <dbReference type="SAM" id="MobiDB-lite"/>
    </source>
</evidence>
<dbReference type="AlphaFoldDB" id="A0A806K2J6"/>
<sequence>MGIKKGRRRHSPGSLSAEQAPCGAVSRRAVTRRFGYRTTRLYSPEARP</sequence>
<dbReference type="EMBL" id="JQ844268">
    <property type="protein sequence ID" value="AGS54003.1"/>
    <property type="molecule type" value="Genomic_DNA"/>
</dbReference>
<reference evidence="2" key="1">
    <citation type="submission" date="2012-03" db="EMBL/GenBank/DDBJ databases">
        <title>Functional metagenomics reveals considerable lignocellulase gene clusters in the gut microbiome of a wood-feeding higher termite.</title>
        <authorList>
            <person name="Liu N."/>
        </authorList>
    </citation>
    <scope>NUCLEOTIDE SEQUENCE</scope>
</reference>
<organism evidence="2">
    <name type="scientific">uncultured bacterium contig00088</name>
    <dbReference type="NCBI Taxonomy" id="1181561"/>
    <lineage>
        <taxon>Bacteria</taxon>
        <taxon>environmental samples</taxon>
    </lineage>
</organism>
<accession>A0A806K2J6</accession>